<protein>
    <recommendedName>
        <fullName evidence="3">Rad21/Rec8-like protein N-terminal domain-containing protein</fullName>
    </recommendedName>
</protein>
<reference evidence="4 5" key="1">
    <citation type="journal article" date="2014" name="Agronomy (Basel)">
        <title>A Draft Genome Sequence for Ensete ventricosum, the Drought-Tolerant Tree Against Hunger.</title>
        <authorList>
            <person name="Harrison J."/>
            <person name="Moore K.A."/>
            <person name="Paszkiewicz K."/>
            <person name="Jones T."/>
            <person name="Grant M."/>
            <person name="Ambacheew D."/>
            <person name="Muzemil S."/>
            <person name="Studholme D.J."/>
        </authorList>
    </citation>
    <scope>NUCLEOTIDE SEQUENCE [LARGE SCALE GENOMIC DNA]</scope>
</reference>
<dbReference type="GO" id="GO:1990414">
    <property type="term" value="P:replication-born double-strand break repair via sister chromatid exchange"/>
    <property type="evidence" value="ECO:0007669"/>
    <property type="project" value="TreeGrafter"/>
</dbReference>
<dbReference type="GO" id="GO:0007062">
    <property type="term" value="P:sister chromatid cohesion"/>
    <property type="evidence" value="ECO:0007669"/>
    <property type="project" value="InterPro"/>
</dbReference>
<dbReference type="EMBL" id="AMZH03000380">
    <property type="protein sequence ID" value="RRT84060.1"/>
    <property type="molecule type" value="Genomic_DNA"/>
</dbReference>
<dbReference type="GO" id="GO:0005634">
    <property type="term" value="C:nucleus"/>
    <property type="evidence" value="ECO:0007669"/>
    <property type="project" value="UniProtKB-SubCell"/>
</dbReference>
<evidence type="ECO:0000256" key="2">
    <source>
        <dbReference type="ARBA" id="ARBA00023242"/>
    </source>
</evidence>
<evidence type="ECO:0000313" key="5">
    <source>
        <dbReference type="Proteomes" id="UP000287651"/>
    </source>
</evidence>
<dbReference type="InterPro" id="IPR006910">
    <property type="entry name" value="Rad21_Rec8_N"/>
</dbReference>
<dbReference type="GO" id="GO:0008278">
    <property type="term" value="C:cohesin complex"/>
    <property type="evidence" value="ECO:0007669"/>
    <property type="project" value="InterPro"/>
</dbReference>
<sequence>MFYSHSLLSRNGPLGTIWVAAHFIKKLKKEQIAHTDISSSVGIDRLCLPALPLRFFYMASKDMSFLSFVVRLVAMC</sequence>
<comment type="caution">
    <text evidence="4">The sequence shown here is derived from an EMBL/GenBank/DDBJ whole genome shotgun (WGS) entry which is preliminary data.</text>
</comment>
<dbReference type="InterPro" id="IPR039781">
    <property type="entry name" value="Rad21/Rec8-like"/>
</dbReference>
<evidence type="ECO:0000259" key="3">
    <source>
        <dbReference type="Pfam" id="PF04825"/>
    </source>
</evidence>
<evidence type="ECO:0000313" key="4">
    <source>
        <dbReference type="EMBL" id="RRT84060.1"/>
    </source>
</evidence>
<keyword evidence="2" id="KW-0539">Nucleus</keyword>
<comment type="subcellular location">
    <subcellularLocation>
        <location evidence="1">Nucleus</location>
    </subcellularLocation>
</comment>
<name>A0A427B6F3_ENSVE</name>
<dbReference type="AlphaFoldDB" id="A0A427B6F3"/>
<dbReference type="Pfam" id="PF04825">
    <property type="entry name" value="Rad21_Rec8_N"/>
    <property type="match status" value="1"/>
</dbReference>
<organism evidence="4 5">
    <name type="scientific">Ensete ventricosum</name>
    <name type="common">Abyssinian banana</name>
    <name type="synonym">Musa ensete</name>
    <dbReference type="NCBI Taxonomy" id="4639"/>
    <lineage>
        <taxon>Eukaryota</taxon>
        <taxon>Viridiplantae</taxon>
        <taxon>Streptophyta</taxon>
        <taxon>Embryophyta</taxon>
        <taxon>Tracheophyta</taxon>
        <taxon>Spermatophyta</taxon>
        <taxon>Magnoliopsida</taxon>
        <taxon>Liliopsida</taxon>
        <taxon>Zingiberales</taxon>
        <taxon>Musaceae</taxon>
        <taxon>Ensete</taxon>
    </lineage>
</organism>
<evidence type="ECO:0000256" key="1">
    <source>
        <dbReference type="ARBA" id="ARBA00004123"/>
    </source>
</evidence>
<dbReference type="GO" id="GO:0003682">
    <property type="term" value="F:chromatin binding"/>
    <property type="evidence" value="ECO:0007669"/>
    <property type="project" value="TreeGrafter"/>
</dbReference>
<dbReference type="Proteomes" id="UP000287651">
    <property type="component" value="Unassembled WGS sequence"/>
</dbReference>
<dbReference type="PANTHER" id="PTHR12585">
    <property type="entry name" value="SCC1 / RAD21 FAMILY MEMBER"/>
    <property type="match status" value="1"/>
</dbReference>
<gene>
    <name evidence="4" type="ORF">B296_00009772</name>
</gene>
<proteinExistence type="predicted"/>
<accession>A0A427B6F3</accession>
<feature type="domain" description="Rad21/Rec8-like protein N-terminal" evidence="3">
    <location>
        <begin position="1"/>
        <end position="41"/>
    </location>
</feature>
<dbReference type="PANTHER" id="PTHR12585:SF73">
    <property type="entry name" value="SISTER CHROMATID COHESION 1 PROTEIN 2"/>
    <property type="match status" value="1"/>
</dbReference>